<feature type="domain" description="Thioredoxin" evidence="3">
    <location>
        <begin position="630"/>
        <end position="774"/>
    </location>
</feature>
<accession>A0A7R9BUC6</accession>
<dbReference type="PRINTS" id="PR00421">
    <property type="entry name" value="THIOREDOXIN"/>
</dbReference>
<feature type="domain" description="Thioredoxin" evidence="3">
    <location>
        <begin position="126"/>
        <end position="253"/>
    </location>
</feature>
<dbReference type="CDD" id="cd02961">
    <property type="entry name" value="PDI_a_family"/>
    <property type="match status" value="3"/>
</dbReference>
<evidence type="ECO:0000256" key="2">
    <source>
        <dbReference type="SAM" id="SignalP"/>
    </source>
</evidence>
<dbReference type="InterPro" id="IPR051063">
    <property type="entry name" value="PDI"/>
</dbReference>
<sequence>MKLRLEILAVLATLDWVRVEAGAALEPLQEISDHKDFKKILRTKTNVLLLFVESTRSAKPLISICQDVASKVKGSGSIFLVNCGGDGKKLCKKHKVDPSPTIMKHYKDGDFHKDYDRKENVQSLTNFLRDPTGDIPWEEDTAAEDVVHVTDPLNLSKLMKPGSKPMMLMAYAPWCKFCKIMKPDYAAAATELKGFAVLAAIDVTRPETSIVSKFLNVTGFPTLFYFENGEVKQRYEGENKKDDIVSFMRNPVAPPPKPVEKPWAEETEHVIHLTEADFDVELAKHRSALVLFYAPWCGHCKRIKPEWETAAGELKTAGVDGILAAVDVTKHKSLGERFGVTGYPTLKYFSLGELQFDAGDVPNSRKSEGIVEFMKDPKEPPLPPPPELPWSESGGDVVHLTEETFRTFLRKKKHVILMFYAPWCGHCKATKPSFEEAATHFAENPKVAFAAVDCTEQGKLCSQQGVTGYPTLKYFSYFDKEQQNYREGRDTKSFIAFMEGLLGIRPAAGQAKKEDKDKFEWKSVPGGEHVKVLSQDNFEESLKSSEGTLVMYFAPWCGHCKAMKSDYAAAAAALHAAGNKKTFLASVDCTQEQDLMKKANVQGFPTLKFYKGSELAFEYDGGRSKEDLLAFALDPKPQQRRPAVADQPPANIGFDWASLPGGSEVLVLTKENFGDALQSVDAALVMFYAPWCGHCKAMKEAFALAAAEVKTGSKSGEKLAMAAVDCTVDRDLAQTYGIRGFPTLKLFKKGKFASDYSGSRSKDALASFLLNPAEFQRKQDEEDERRAKENEFDWKKIPGGENVLVLNKDNFVESLEPVEAALVMYYAPWCGHCKSMKNDYALAAESIKKDGIDTFRFAAVDCTVETALAESAGVRSFPTLKYYSKGKFVSDYRRGRKRDDLVSFSKSPPSPDSNQEDFWKNVPGEAQVLKLNGEGFHTELKKHEGALVMFYSPGCRRCEDAKAAFAGAAKDLKSNEIDRFVMASVDTEVDGQLAQLLQLAGKPPSFLYFHHGEHLEDYRGDHERKKFVSFALSKVGDKANSDGADVEELDWPAFPGGSNVKVLTGDNFEKELKALDVALVLFKAPGCRHCRAMQRDYAFAAQTVSEQNIPRIALAAVDASLHPKVADSFGVEGFPALKIFHGGVFVDDYHGDRTYEHLVRLLIEETGKVKRGKEEL</sequence>
<reference evidence="4" key="1">
    <citation type="submission" date="2020-11" db="EMBL/GenBank/DDBJ databases">
        <authorList>
            <person name="Tran Van P."/>
        </authorList>
    </citation>
    <scope>NUCLEOTIDE SEQUENCE</scope>
</reference>
<dbReference type="SUPFAM" id="SSF52833">
    <property type="entry name" value="Thioredoxin-like"/>
    <property type="match status" value="8"/>
</dbReference>
<feature type="chain" id="PRO_5036210261" description="Thioredoxin domain-containing protein" evidence="2">
    <location>
        <begin position="22"/>
        <end position="1176"/>
    </location>
</feature>
<keyword evidence="2" id="KW-0732">Signal</keyword>
<evidence type="ECO:0000313" key="5">
    <source>
        <dbReference type="Proteomes" id="UP000678499"/>
    </source>
</evidence>
<proteinExistence type="inferred from homology"/>
<feature type="signal peptide" evidence="2">
    <location>
        <begin position="1"/>
        <end position="21"/>
    </location>
</feature>
<comment type="similarity">
    <text evidence="1">Belongs to the protein disulfide isomerase family.</text>
</comment>
<evidence type="ECO:0000256" key="1">
    <source>
        <dbReference type="ARBA" id="ARBA00006347"/>
    </source>
</evidence>
<dbReference type="GO" id="GO:0003756">
    <property type="term" value="F:protein disulfide isomerase activity"/>
    <property type="evidence" value="ECO:0007669"/>
    <property type="project" value="InterPro"/>
</dbReference>
<feature type="domain" description="Thioredoxin" evidence="3">
    <location>
        <begin position="1033"/>
        <end position="1168"/>
    </location>
</feature>
<dbReference type="GO" id="GO:0006457">
    <property type="term" value="P:protein folding"/>
    <property type="evidence" value="ECO:0007669"/>
    <property type="project" value="TreeGrafter"/>
</dbReference>
<dbReference type="CDD" id="cd02997">
    <property type="entry name" value="PDI_a_PDIR"/>
    <property type="match status" value="2"/>
</dbReference>
<feature type="domain" description="Thioredoxin" evidence="3">
    <location>
        <begin position="377"/>
        <end position="503"/>
    </location>
</feature>
<gene>
    <name evidence="4" type="ORF">NMOB1V02_LOCUS9047</name>
</gene>
<protein>
    <recommendedName>
        <fullName evidence="3">Thioredoxin domain-containing protein</fullName>
    </recommendedName>
</protein>
<feature type="domain" description="Thioredoxin" evidence="3">
    <location>
        <begin position="262"/>
        <end position="376"/>
    </location>
</feature>
<dbReference type="Proteomes" id="UP000678499">
    <property type="component" value="Unassembled WGS sequence"/>
</dbReference>
<dbReference type="Pfam" id="PF00085">
    <property type="entry name" value="Thioredoxin"/>
    <property type="match status" value="8"/>
</dbReference>
<dbReference type="PROSITE" id="PS00194">
    <property type="entry name" value="THIOREDOXIN_1"/>
    <property type="match status" value="5"/>
</dbReference>
<dbReference type="InterPro" id="IPR036249">
    <property type="entry name" value="Thioredoxin-like_sf"/>
</dbReference>
<evidence type="ECO:0000313" key="4">
    <source>
        <dbReference type="EMBL" id="CAD7281400.1"/>
    </source>
</evidence>
<dbReference type="PANTHER" id="PTHR45672">
    <property type="entry name" value="PROTEIN DISULFIDE-ISOMERASE C17H9.14C-RELATED"/>
    <property type="match status" value="1"/>
</dbReference>
<dbReference type="PANTHER" id="PTHR45672:SF2">
    <property type="entry name" value="PROTEIN DISULFIDE-ISOMERASE A5"/>
    <property type="match status" value="1"/>
</dbReference>
<keyword evidence="5" id="KW-1185">Reference proteome</keyword>
<name>A0A7R9BUC6_9CRUS</name>
<evidence type="ECO:0000259" key="3">
    <source>
        <dbReference type="PROSITE" id="PS51352"/>
    </source>
</evidence>
<dbReference type="AlphaFoldDB" id="A0A7R9BUC6"/>
<dbReference type="InterPro" id="IPR046374">
    <property type="entry name" value="PDI_a_PDIR"/>
</dbReference>
<dbReference type="GO" id="GO:0005783">
    <property type="term" value="C:endoplasmic reticulum"/>
    <property type="evidence" value="ECO:0007669"/>
    <property type="project" value="TreeGrafter"/>
</dbReference>
<dbReference type="InterPro" id="IPR017937">
    <property type="entry name" value="Thioredoxin_CS"/>
</dbReference>
<dbReference type="EMBL" id="CAJPEX010002842">
    <property type="protein sequence ID" value="CAG0921552.1"/>
    <property type="molecule type" value="Genomic_DNA"/>
</dbReference>
<feature type="domain" description="Thioredoxin" evidence="3">
    <location>
        <begin position="797"/>
        <end position="924"/>
    </location>
</feature>
<dbReference type="InterPro" id="IPR013766">
    <property type="entry name" value="Thioredoxin_domain"/>
</dbReference>
<feature type="domain" description="Thioredoxin" evidence="3">
    <location>
        <begin position="510"/>
        <end position="629"/>
    </location>
</feature>
<organism evidence="4">
    <name type="scientific">Notodromas monacha</name>
    <dbReference type="NCBI Taxonomy" id="399045"/>
    <lineage>
        <taxon>Eukaryota</taxon>
        <taxon>Metazoa</taxon>
        <taxon>Ecdysozoa</taxon>
        <taxon>Arthropoda</taxon>
        <taxon>Crustacea</taxon>
        <taxon>Oligostraca</taxon>
        <taxon>Ostracoda</taxon>
        <taxon>Podocopa</taxon>
        <taxon>Podocopida</taxon>
        <taxon>Cypridocopina</taxon>
        <taxon>Cypridoidea</taxon>
        <taxon>Cyprididae</taxon>
        <taxon>Notodromas</taxon>
    </lineage>
</organism>
<dbReference type="EMBL" id="OA884879">
    <property type="protein sequence ID" value="CAD7281400.1"/>
    <property type="molecule type" value="Genomic_DNA"/>
</dbReference>
<dbReference type="PROSITE" id="PS51352">
    <property type="entry name" value="THIOREDOXIN_2"/>
    <property type="match status" value="7"/>
</dbReference>
<dbReference type="OrthoDB" id="10264505at2759"/>
<dbReference type="Gene3D" id="3.40.30.10">
    <property type="entry name" value="Glutaredoxin"/>
    <property type="match status" value="9"/>
</dbReference>